<dbReference type="AlphaFoldDB" id="A0A543CUF0"/>
<protein>
    <submittedName>
        <fullName evidence="1">Uncharacterized protein</fullName>
    </submittedName>
</protein>
<dbReference type="Proteomes" id="UP000316096">
    <property type="component" value="Unassembled WGS sequence"/>
</dbReference>
<sequence>MTHVGRNDGIFQGGNGQIINTGAMAIGAKARASNQAAAAEQTVNELRELRTLLAEHGSDLSEAAQSEAEEKMTEVADQLDRAKPDRGRLTAAVGRLTTILTSVVPLAEGAERLRQAVEKLVH</sequence>
<keyword evidence="2" id="KW-1185">Reference proteome</keyword>
<dbReference type="EMBL" id="VFOZ01000001">
    <property type="protein sequence ID" value="TQM00669.1"/>
    <property type="molecule type" value="Genomic_DNA"/>
</dbReference>
<gene>
    <name evidence="1" type="ORF">FB559_6385</name>
</gene>
<proteinExistence type="predicted"/>
<accession>A0A543CUF0</accession>
<organism evidence="1 2">
    <name type="scientific">Actinoallomurus bryophytorum</name>
    <dbReference type="NCBI Taxonomy" id="1490222"/>
    <lineage>
        <taxon>Bacteria</taxon>
        <taxon>Bacillati</taxon>
        <taxon>Actinomycetota</taxon>
        <taxon>Actinomycetes</taxon>
        <taxon>Streptosporangiales</taxon>
        <taxon>Thermomonosporaceae</taxon>
        <taxon>Actinoallomurus</taxon>
    </lineage>
</organism>
<evidence type="ECO:0000313" key="1">
    <source>
        <dbReference type="EMBL" id="TQM00669.1"/>
    </source>
</evidence>
<evidence type="ECO:0000313" key="2">
    <source>
        <dbReference type="Proteomes" id="UP000316096"/>
    </source>
</evidence>
<name>A0A543CUF0_9ACTN</name>
<comment type="caution">
    <text evidence="1">The sequence shown here is derived from an EMBL/GenBank/DDBJ whole genome shotgun (WGS) entry which is preliminary data.</text>
</comment>
<reference evidence="1 2" key="1">
    <citation type="submission" date="2019-06" db="EMBL/GenBank/DDBJ databases">
        <title>Sequencing the genomes of 1000 actinobacteria strains.</title>
        <authorList>
            <person name="Klenk H.-P."/>
        </authorList>
    </citation>
    <scope>NUCLEOTIDE SEQUENCE [LARGE SCALE GENOMIC DNA]</scope>
    <source>
        <strain evidence="1 2">DSM 102200</strain>
    </source>
</reference>